<keyword evidence="3" id="KW-1185">Reference proteome</keyword>
<protein>
    <submittedName>
        <fullName evidence="2">Uncharacterized protein</fullName>
    </submittedName>
</protein>
<name>A0A6A3CVJ4_HIBSY</name>
<comment type="caution">
    <text evidence="2">The sequence shown here is derived from an EMBL/GenBank/DDBJ whole genome shotgun (WGS) entry which is preliminary data.</text>
</comment>
<evidence type="ECO:0000313" key="2">
    <source>
        <dbReference type="EMBL" id="KAE8731209.1"/>
    </source>
</evidence>
<evidence type="ECO:0000313" key="3">
    <source>
        <dbReference type="Proteomes" id="UP000436088"/>
    </source>
</evidence>
<feature type="compositionally biased region" description="Basic and acidic residues" evidence="1">
    <location>
        <begin position="55"/>
        <end position="72"/>
    </location>
</feature>
<reference evidence="2" key="1">
    <citation type="submission" date="2019-09" db="EMBL/GenBank/DDBJ databases">
        <title>Draft genome information of white flower Hibiscus syriacus.</title>
        <authorList>
            <person name="Kim Y.-M."/>
        </authorList>
    </citation>
    <scope>NUCLEOTIDE SEQUENCE [LARGE SCALE GENOMIC DNA]</scope>
    <source>
        <strain evidence="2">YM2019G1</strain>
    </source>
</reference>
<dbReference type="EMBL" id="VEPZ02000196">
    <property type="protein sequence ID" value="KAE8731209.1"/>
    <property type="molecule type" value="Genomic_DNA"/>
</dbReference>
<evidence type="ECO:0000256" key="1">
    <source>
        <dbReference type="SAM" id="MobiDB-lite"/>
    </source>
</evidence>
<sequence length="109" mass="11417">MPPSTLFDFTHMILGFMIGSVSHIRKALIGDSAPLRALHGSASLLGNPTTPCIDLDSRSKPSKRSEEIRSRPACDCRGDPGSIFVQPLLVIGVVKAVCSLGMVGAVEGG</sequence>
<dbReference type="AlphaFoldDB" id="A0A6A3CVJ4"/>
<feature type="region of interest" description="Disordered" evidence="1">
    <location>
        <begin position="53"/>
        <end position="72"/>
    </location>
</feature>
<organism evidence="2 3">
    <name type="scientific">Hibiscus syriacus</name>
    <name type="common">Rose of Sharon</name>
    <dbReference type="NCBI Taxonomy" id="106335"/>
    <lineage>
        <taxon>Eukaryota</taxon>
        <taxon>Viridiplantae</taxon>
        <taxon>Streptophyta</taxon>
        <taxon>Embryophyta</taxon>
        <taxon>Tracheophyta</taxon>
        <taxon>Spermatophyta</taxon>
        <taxon>Magnoliopsida</taxon>
        <taxon>eudicotyledons</taxon>
        <taxon>Gunneridae</taxon>
        <taxon>Pentapetalae</taxon>
        <taxon>rosids</taxon>
        <taxon>malvids</taxon>
        <taxon>Malvales</taxon>
        <taxon>Malvaceae</taxon>
        <taxon>Malvoideae</taxon>
        <taxon>Hibiscus</taxon>
    </lineage>
</organism>
<proteinExistence type="predicted"/>
<accession>A0A6A3CVJ4</accession>
<gene>
    <name evidence="2" type="ORF">F3Y22_tig00002840pilonHSYRG00670</name>
</gene>
<dbReference type="Proteomes" id="UP000436088">
    <property type="component" value="Unassembled WGS sequence"/>
</dbReference>